<dbReference type="GO" id="GO:0005496">
    <property type="term" value="F:steroid binding"/>
    <property type="evidence" value="ECO:0007669"/>
    <property type="project" value="TreeGrafter"/>
</dbReference>
<reference evidence="8" key="3">
    <citation type="submission" date="2025-09" db="UniProtKB">
        <authorList>
            <consortium name="Ensembl"/>
        </authorList>
    </citation>
    <scope>IDENTIFICATION</scope>
</reference>
<keyword evidence="3 7" id="KW-0812">Transmembrane</keyword>
<evidence type="ECO:0000256" key="1">
    <source>
        <dbReference type="ARBA" id="ARBA00004141"/>
    </source>
</evidence>
<keyword evidence="9" id="KW-1185">Reference proteome</keyword>
<evidence type="ECO:0000256" key="6">
    <source>
        <dbReference type="PIRSR" id="PIRSR604254-1"/>
    </source>
</evidence>
<sequence>MATIVMESIGRVFISLQQIRQVPQLLTDAAPSMPGTIRDTEVPSYFRERYVCTGYRPLNQNWRYYFLSLFQRHNETLNIWTHLVAFLVLLIKLCQLTETVDFISDRHSWPLLILVLSSLTYSAFSVVAHLLGGKSDLAHYLSACGSAVVHFYYAVDESVHGLVSGIFMPTATILSCLSCLGCCYGKYCNHSLPTWVDTSLSLLIDVILLYLCCGQCYPLCLYMLGQQVEGHRCQQTELIHKASYVVGVELDSVRMVYERQMLSKIKTMLDNTSHPLHDMTCWLVTGARSVRD</sequence>
<organism evidence="8 9">
    <name type="scientific">Oreochromis aureus</name>
    <name type="common">Israeli tilapia</name>
    <name type="synonym">Chromis aureus</name>
    <dbReference type="NCBI Taxonomy" id="47969"/>
    <lineage>
        <taxon>Eukaryota</taxon>
        <taxon>Metazoa</taxon>
        <taxon>Chordata</taxon>
        <taxon>Craniata</taxon>
        <taxon>Vertebrata</taxon>
        <taxon>Euteleostomi</taxon>
        <taxon>Actinopterygii</taxon>
        <taxon>Neopterygii</taxon>
        <taxon>Teleostei</taxon>
        <taxon>Neoteleostei</taxon>
        <taxon>Acanthomorphata</taxon>
        <taxon>Ovalentaria</taxon>
        <taxon>Cichlomorphae</taxon>
        <taxon>Cichliformes</taxon>
        <taxon>Cichlidae</taxon>
        <taxon>African cichlids</taxon>
        <taxon>Pseudocrenilabrinae</taxon>
        <taxon>Oreochromini</taxon>
        <taxon>Oreochromis</taxon>
    </lineage>
</organism>
<dbReference type="InterPro" id="IPR004254">
    <property type="entry name" value="AdipoR/HlyIII-related"/>
</dbReference>
<reference evidence="8" key="2">
    <citation type="submission" date="2025-08" db="UniProtKB">
        <authorList>
            <consortium name="Ensembl"/>
        </authorList>
    </citation>
    <scope>IDENTIFICATION</scope>
</reference>
<feature type="binding site" evidence="6">
    <location>
        <position position="129"/>
    </location>
    <ligand>
        <name>Zn(2+)</name>
        <dbReference type="ChEBI" id="CHEBI:29105"/>
    </ligand>
</feature>
<evidence type="ECO:0000256" key="7">
    <source>
        <dbReference type="SAM" id="Phobius"/>
    </source>
</evidence>
<comment type="similarity">
    <text evidence="2">Belongs to the ADIPOR family.</text>
</comment>
<keyword evidence="5 7" id="KW-0472">Membrane</keyword>
<evidence type="ECO:0000256" key="5">
    <source>
        <dbReference type="ARBA" id="ARBA00023136"/>
    </source>
</evidence>
<keyword evidence="4 7" id="KW-1133">Transmembrane helix</keyword>
<dbReference type="PANTHER" id="PTHR20855:SF96">
    <property type="entry name" value="PROGESTIN AND ADIPOQ RECEPTOR FAMILY MEMBER VII, A"/>
    <property type="match status" value="1"/>
</dbReference>
<keyword evidence="6" id="KW-0862">Zinc</keyword>
<dbReference type="GO" id="GO:0005886">
    <property type="term" value="C:plasma membrane"/>
    <property type="evidence" value="ECO:0007669"/>
    <property type="project" value="TreeGrafter"/>
</dbReference>
<keyword evidence="6" id="KW-0479">Metal-binding</keyword>
<feature type="transmembrane region" description="Helical" evidence="7">
    <location>
        <begin position="109"/>
        <end position="131"/>
    </location>
</feature>
<dbReference type="GO" id="GO:0003707">
    <property type="term" value="F:nuclear steroid receptor activity"/>
    <property type="evidence" value="ECO:0007669"/>
    <property type="project" value="TreeGrafter"/>
</dbReference>
<evidence type="ECO:0008006" key="10">
    <source>
        <dbReference type="Google" id="ProtNLM"/>
    </source>
</evidence>
<dbReference type="Proteomes" id="UP000472276">
    <property type="component" value="Unassembled WGS sequence"/>
</dbReference>
<comment type="subcellular location">
    <subcellularLocation>
        <location evidence="1">Membrane</location>
        <topology evidence="1">Multi-pass membrane protein</topology>
    </subcellularLocation>
</comment>
<feature type="transmembrane region" description="Helical" evidence="7">
    <location>
        <begin position="79"/>
        <end position="97"/>
    </location>
</feature>
<protein>
    <recommendedName>
        <fullName evidence="10">Progestin and adipoQ receptor family member VII, a</fullName>
    </recommendedName>
</protein>
<dbReference type="Pfam" id="PF03006">
    <property type="entry name" value="HlyIII"/>
    <property type="match status" value="1"/>
</dbReference>
<name>A0AAZ1X775_OREAU</name>
<reference evidence="9" key="1">
    <citation type="submission" date="2020-03" db="EMBL/GenBank/DDBJ databases">
        <title>Evolution of repeat sequences and sex chromosomes of tilapia species revealed by chromosome-level genomes.</title>
        <authorList>
            <person name="Xu L."/>
            <person name="Tao W."/>
            <person name="Wang D."/>
            <person name="Zhou Q."/>
        </authorList>
    </citation>
    <scope>NUCLEOTIDE SEQUENCE [LARGE SCALE GENOMIC DNA]</scope>
    <source>
        <strain evidence="9">Israel</strain>
    </source>
</reference>
<accession>A0AAZ1X775</accession>
<dbReference type="AlphaFoldDB" id="A0AAZ1X775"/>
<evidence type="ECO:0000256" key="2">
    <source>
        <dbReference type="ARBA" id="ARBA00007018"/>
    </source>
</evidence>
<dbReference type="GO" id="GO:0046872">
    <property type="term" value="F:metal ion binding"/>
    <property type="evidence" value="ECO:0007669"/>
    <property type="project" value="UniProtKB-KW"/>
</dbReference>
<dbReference type="Ensembl" id="ENSOABT00000083684.1">
    <property type="protein sequence ID" value="ENSOABP00000063562.1"/>
    <property type="gene ID" value="ENSOABG00000033256.1"/>
</dbReference>
<evidence type="ECO:0000313" key="8">
    <source>
        <dbReference type="Ensembl" id="ENSOABP00000063562.1"/>
    </source>
</evidence>
<proteinExistence type="inferred from homology"/>
<feature type="transmembrane region" description="Helical" evidence="7">
    <location>
        <begin position="162"/>
        <end position="187"/>
    </location>
</feature>
<evidence type="ECO:0000256" key="4">
    <source>
        <dbReference type="ARBA" id="ARBA00022989"/>
    </source>
</evidence>
<dbReference type="PANTHER" id="PTHR20855">
    <property type="entry name" value="ADIPOR/PROGESTIN RECEPTOR-RELATED"/>
    <property type="match status" value="1"/>
</dbReference>
<evidence type="ECO:0000256" key="3">
    <source>
        <dbReference type="ARBA" id="ARBA00022692"/>
    </source>
</evidence>
<evidence type="ECO:0000313" key="9">
    <source>
        <dbReference type="Proteomes" id="UP000472276"/>
    </source>
</evidence>